<evidence type="ECO:0000256" key="1">
    <source>
        <dbReference type="SAM" id="MobiDB-lite"/>
    </source>
</evidence>
<dbReference type="AlphaFoldDB" id="A0A9K3CRK8"/>
<comment type="caution">
    <text evidence="2">The sequence shown here is derived from an EMBL/GenBank/DDBJ whole genome shotgun (WGS) entry which is preliminary data.</text>
</comment>
<feature type="region of interest" description="Disordered" evidence="1">
    <location>
        <begin position="76"/>
        <end position="95"/>
    </location>
</feature>
<organism evidence="2 3">
    <name type="scientific">Kipferlia bialata</name>
    <dbReference type="NCBI Taxonomy" id="797122"/>
    <lineage>
        <taxon>Eukaryota</taxon>
        <taxon>Metamonada</taxon>
        <taxon>Carpediemonas-like organisms</taxon>
        <taxon>Kipferlia</taxon>
    </lineage>
</organism>
<proteinExistence type="predicted"/>
<sequence length="95" mass="10686">MHIILCTLQALSAHEGETPRLVGTDVTPAKFRTRECGDIFVTKVNGRVCVLAYLPPTHFLFVMSLDTLEWQEKFSPVGEKDPKGRDIPRYGRGAR</sequence>
<dbReference type="EMBL" id="BDIP01000296">
    <property type="protein sequence ID" value="GIQ81053.1"/>
    <property type="molecule type" value="Genomic_DNA"/>
</dbReference>
<evidence type="ECO:0000313" key="2">
    <source>
        <dbReference type="EMBL" id="GIQ81053.1"/>
    </source>
</evidence>
<name>A0A9K3CRK8_9EUKA</name>
<protein>
    <submittedName>
        <fullName evidence="2">Uncharacterized protein</fullName>
    </submittedName>
</protein>
<evidence type="ECO:0000313" key="3">
    <source>
        <dbReference type="Proteomes" id="UP000265618"/>
    </source>
</evidence>
<feature type="compositionally biased region" description="Basic and acidic residues" evidence="1">
    <location>
        <begin position="78"/>
        <end position="89"/>
    </location>
</feature>
<dbReference type="Proteomes" id="UP000265618">
    <property type="component" value="Unassembled WGS sequence"/>
</dbReference>
<accession>A0A9K3CRK8</accession>
<reference evidence="2 3" key="1">
    <citation type="journal article" date="2018" name="PLoS ONE">
        <title>The draft genome of Kipferlia bialata reveals reductive genome evolution in fornicate parasites.</title>
        <authorList>
            <person name="Tanifuji G."/>
            <person name="Takabayashi S."/>
            <person name="Kume K."/>
            <person name="Takagi M."/>
            <person name="Nakayama T."/>
            <person name="Kamikawa R."/>
            <person name="Inagaki Y."/>
            <person name="Hashimoto T."/>
        </authorList>
    </citation>
    <scope>NUCLEOTIDE SEQUENCE [LARGE SCALE GENOMIC DNA]</scope>
    <source>
        <strain evidence="2">NY0173</strain>
    </source>
</reference>
<keyword evidence="3" id="KW-1185">Reference proteome</keyword>
<gene>
    <name evidence="2" type="ORF">KIPB_001950</name>
</gene>